<protein>
    <recommendedName>
        <fullName evidence="4">Phage T7 F exclusion suppressor FxsA</fullName>
    </recommendedName>
</protein>
<evidence type="ECO:0000256" key="2">
    <source>
        <dbReference type="SAM" id="Phobius"/>
    </source>
</evidence>
<dbReference type="EMBL" id="UFQR01000004">
    <property type="protein sequence ID" value="SSW95356.1"/>
    <property type="molecule type" value="Genomic_DNA"/>
</dbReference>
<dbReference type="NCBIfam" id="NF008528">
    <property type="entry name" value="PRK11463.1-2"/>
    <property type="match status" value="1"/>
</dbReference>
<evidence type="ECO:0000313" key="3">
    <source>
        <dbReference type="EMBL" id="SSW95356.1"/>
    </source>
</evidence>
<accession>A0A3B0MLS6</accession>
<sequence length="167" mass="18843">MRWFPFILLCLLIYIEAFIFVRVAESIGVLTTLILVVLTSCLGIFLVKSQGIKNLLLIRQKLADGENPAEEMIKNVALVIAGILLIIPGFLTDFLGLLLLFSAIQKLIVVKLMPHIHFYSAGAANDNFNRSSKRHTYEGELDRKSDSPSNSIKHEDKFSKKDHHHDK</sequence>
<reference evidence="3" key="1">
    <citation type="submission" date="2018-04" db="EMBL/GenBank/DDBJ databases">
        <authorList>
            <person name="Go L.Y."/>
            <person name="Mitchell J.A."/>
        </authorList>
    </citation>
    <scope>NUCLEOTIDE SEQUENCE</scope>
    <source>
        <strain evidence="3">ARTV</strain>
    </source>
</reference>
<name>A0A3B0MLS6_9GAMM</name>
<dbReference type="Pfam" id="PF04186">
    <property type="entry name" value="FxsA"/>
    <property type="match status" value="1"/>
</dbReference>
<dbReference type="PANTHER" id="PTHR35335:SF1">
    <property type="entry name" value="UPF0716 PROTEIN FXSA"/>
    <property type="match status" value="1"/>
</dbReference>
<dbReference type="PANTHER" id="PTHR35335">
    <property type="entry name" value="UPF0716 PROTEIN FXSA"/>
    <property type="match status" value="1"/>
</dbReference>
<feature type="transmembrane region" description="Helical" evidence="2">
    <location>
        <begin position="27"/>
        <end position="47"/>
    </location>
</feature>
<dbReference type="AlphaFoldDB" id="A0A3B0MLS6"/>
<organism evidence="3">
    <name type="scientific">Arsenophonus endosymbiont of Trialeurodes vaporariorum</name>
    <dbReference type="NCBI Taxonomy" id="235567"/>
    <lineage>
        <taxon>Bacteria</taxon>
        <taxon>Pseudomonadati</taxon>
        <taxon>Pseudomonadota</taxon>
        <taxon>Gammaproteobacteria</taxon>
        <taxon>Enterobacterales</taxon>
        <taxon>Morganellaceae</taxon>
        <taxon>Arsenophonus</taxon>
    </lineage>
</organism>
<keyword evidence="2" id="KW-0472">Membrane</keyword>
<dbReference type="InterPro" id="IPR007313">
    <property type="entry name" value="FxsA"/>
</dbReference>
<dbReference type="GO" id="GO:0016020">
    <property type="term" value="C:membrane"/>
    <property type="evidence" value="ECO:0007669"/>
    <property type="project" value="InterPro"/>
</dbReference>
<evidence type="ECO:0008006" key="4">
    <source>
        <dbReference type="Google" id="ProtNLM"/>
    </source>
</evidence>
<proteinExistence type="predicted"/>
<keyword evidence="2" id="KW-1133">Transmembrane helix</keyword>
<evidence type="ECO:0000256" key="1">
    <source>
        <dbReference type="SAM" id="MobiDB-lite"/>
    </source>
</evidence>
<feature type="compositionally biased region" description="Basic and acidic residues" evidence="1">
    <location>
        <begin position="135"/>
        <end position="159"/>
    </location>
</feature>
<gene>
    <name evidence="3" type="ORF">ARTV_1212</name>
</gene>
<keyword evidence="2" id="KW-0812">Transmembrane</keyword>
<feature type="region of interest" description="Disordered" evidence="1">
    <location>
        <begin position="135"/>
        <end position="167"/>
    </location>
</feature>
<feature type="transmembrane region" description="Helical" evidence="2">
    <location>
        <begin position="76"/>
        <end position="104"/>
    </location>
</feature>